<dbReference type="EMBL" id="LR796374">
    <property type="protein sequence ID" value="CAB4140508.1"/>
    <property type="molecule type" value="Genomic_DNA"/>
</dbReference>
<sequence length="44" mass="4940">MSLNKEPAAALQRTSVLALLSITKTIDNEIQSVLQYLNYVLYGR</sequence>
<evidence type="ECO:0000313" key="1">
    <source>
        <dbReference type="EMBL" id="CAB4140508.1"/>
    </source>
</evidence>
<protein>
    <submittedName>
        <fullName evidence="1">Uncharacterized protein</fullName>
    </submittedName>
</protein>
<name>A0A6J5M191_9CAUD</name>
<accession>A0A6J5M191</accession>
<organism evidence="1">
    <name type="scientific">uncultured Caudovirales phage</name>
    <dbReference type="NCBI Taxonomy" id="2100421"/>
    <lineage>
        <taxon>Viruses</taxon>
        <taxon>Duplodnaviria</taxon>
        <taxon>Heunggongvirae</taxon>
        <taxon>Uroviricota</taxon>
        <taxon>Caudoviricetes</taxon>
        <taxon>Peduoviridae</taxon>
        <taxon>Maltschvirus</taxon>
        <taxon>Maltschvirus maltsch</taxon>
    </lineage>
</organism>
<reference evidence="1" key="1">
    <citation type="submission" date="2020-04" db="EMBL/GenBank/DDBJ databases">
        <authorList>
            <person name="Chiriac C."/>
            <person name="Salcher M."/>
            <person name="Ghai R."/>
            <person name="Kavagutti S V."/>
        </authorList>
    </citation>
    <scope>NUCLEOTIDE SEQUENCE</scope>
</reference>
<gene>
    <name evidence="1" type="ORF">UFOVP402_37</name>
</gene>
<proteinExistence type="predicted"/>